<accession>E1ZXG9</accession>
<reference evidence="5 6" key="1">
    <citation type="journal article" date="2010" name="Science">
        <title>Genomic comparison of the ants Camponotus floridanus and Harpegnathos saltator.</title>
        <authorList>
            <person name="Bonasio R."/>
            <person name="Zhang G."/>
            <person name="Ye C."/>
            <person name="Mutti N.S."/>
            <person name="Fang X."/>
            <person name="Qin N."/>
            <person name="Donahue G."/>
            <person name="Yang P."/>
            <person name="Li Q."/>
            <person name="Li C."/>
            <person name="Zhang P."/>
            <person name="Huang Z."/>
            <person name="Berger S.L."/>
            <person name="Reinberg D."/>
            <person name="Wang J."/>
            <person name="Liebig J."/>
        </authorList>
    </citation>
    <scope>NUCLEOTIDE SEQUENCE [LARGE SCALE GENOMIC DNA]</scope>
    <source>
        <strain evidence="6">C129</strain>
    </source>
</reference>
<gene>
    <name evidence="5" type="ORF">EAG_07954</name>
</gene>
<dbReference type="InParanoid" id="E1ZXG9"/>
<name>E1ZXG9_CAMFO</name>
<evidence type="ECO:0000313" key="5">
    <source>
        <dbReference type="EMBL" id="EFN74146.1"/>
    </source>
</evidence>
<dbReference type="STRING" id="104421.E1ZXG9"/>
<keyword evidence="6" id="KW-1185">Reference proteome</keyword>
<dbReference type="InterPro" id="IPR009057">
    <property type="entry name" value="Homeodomain-like_sf"/>
</dbReference>
<dbReference type="GO" id="GO:0005634">
    <property type="term" value="C:nucleus"/>
    <property type="evidence" value="ECO:0007669"/>
    <property type="project" value="UniProtKB-SubCell"/>
</dbReference>
<dbReference type="EMBL" id="GL435038">
    <property type="protein sequence ID" value="EFN74146.1"/>
    <property type="molecule type" value="Genomic_DNA"/>
</dbReference>
<evidence type="ECO:0000256" key="4">
    <source>
        <dbReference type="SAM" id="MobiDB-lite"/>
    </source>
</evidence>
<dbReference type="SUPFAM" id="SSF46689">
    <property type="entry name" value="Homeodomain-like"/>
    <property type="match status" value="1"/>
</dbReference>
<comment type="subcellular location">
    <subcellularLocation>
        <location evidence="1">Nucleus</location>
    </subcellularLocation>
</comment>
<evidence type="ECO:0000256" key="2">
    <source>
        <dbReference type="ARBA" id="ARBA00023125"/>
    </source>
</evidence>
<keyword evidence="3" id="KW-0539">Nucleus</keyword>
<feature type="region of interest" description="Disordered" evidence="4">
    <location>
        <begin position="1"/>
        <end position="29"/>
    </location>
</feature>
<proteinExistence type="predicted"/>
<dbReference type="OMA" id="RTRISIW"/>
<evidence type="ECO:0000313" key="6">
    <source>
        <dbReference type="Proteomes" id="UP000000311"/>
    </source>
</evidence>
<evidence type="ECO:0000256" key="1">
    <source>
        <dbReference type="ARBA" id="ARBA00004123"/>
    </source>
</evidence>
<protein>
    <submittedName>
        <fullName evidence="5">Uncharacterized protein</fullName>
    </submittedName>
</protein>
<evidence type="ECO:0000256" key="3">
    <source>
        <dbReference type="ARBA" id="ARBA00023242"/>
    </source>
</evidence>
<dbReference type="GO" id="GO:0000981">
    <property type="term" value="F:DNA-binding transcription factor activity, RNA polymerase II-specific"/>
    <property type="evidence" value="ECO:0007669"/>
    <property type="project" value="TreeGrafter"/>
</dbReference>
<sequence>MEHEMKDIDDNIEMKDKNTYKETESENESVEEEYCSDATYLARQMASAEKLCQSDLIKLYNLCVQLRHTVPPQHEIETRAGSHMPTRQEIEKFKKIVPIKKGLYSIEEDTIINDNWNAFCKIHNWDVEMVHPFLQLRIGGRVTYMRNTIERRKFVQFLADGLPNRTLYSVYHRFRNLNENNVHRRYKPEEDQMIIDHLENNPSLDEKRKYVDLAKVLRRTRNSIWRRYRILKKNRKVKNS</sequence>
<dbReference type="Proteomes" id="UP000000311">
    <property type="component" value="Unassembled WGS sequence"/>
</dbReference>
<feature type="compositionally biased region" description="Basic and acidic residues" evidence="4">
    <location>
        <begin position="1"/>
        <end position="24"/>
    </location>
</feature>
<dbReference type="PANTHER" id="PTHR46380:SF2">
    <property type="entry name" value="CYCLIN-D-BINDING MYB-LIKE TRANSCRIPTION FACTOR 1"/>
    <property type="match status" value="1"/>
</dbReference>
<dbReference type="AlphaFoldDB" id="E1ZXG9"/>
<dbReference type="OrthoDB" id="5812619at2759"/>
<organism evidence="6">
    <name type="scientific">Camponotus floridanus</name>
    <name type="common">Florida carpenter ant</name>
    <dbReference type="NCBI Taxonomy" id="104421"/>
    <lineage>
        <taxon>Eukaryota</taxon>
        <taxon>Metazoa</taxon>
        <taxon>Ecdysozoa</taxon>
        <taxon>Arthropoda</taxon>
        <taxon>Hexapoda</taxon>
        <taxon>Insecta</taxon>
        <taxon>Pterygota</taxon>
        <taxon>Neoptera</taxon>
        <taxon>Endopterygota</taxon>
        <taxon>Hymenoptera</taxon>
        <taxon>Apocrita</taxon>
        <taxon>Aculeata</taxon>
        <taxon>Formicoidea</taxon>
        <taxon>Formicidae</taxon>
        <taxon>Formicinae</taxon>
        <taxon>Camponotus</taxon>
    </lineage>
</organism>
<dbReference type="PANTHER" id="PTHR46380">
    <property type="entry name" value="CYCLIN-D-BINDING MYB-LIKE TRANSCRIPTION FACTOR 1"/>
    <property type="match status" value="1"/>
</dbReference>
<dbReference type="InterPro" id="IPR051651">
    <property type="entry name" value="DMTF1_DNA-bind_reg"/>
</dbReference>
<dbReference type="GO" id="GO:0000978">
    <property type="term" value="F:RNA polymerase II cis-regulatory region sequence-specific DNA binding"/>
    <property type="evidence" value="ECO:0007669"/>
    <property type="project" value="TreeGrafter"/>
</dbReference>
<keyword evidence="2" id="KW-0238">DNA-binding</keyword>